<dbReference type="EMBL" id="FN648852">
    <property type="protein sequence ID" value="CBJ27273.1"/>
    <property type="molecule type" value="Genomic_DNA"/>
</dbReference>
<keyword evidence="3" id="KW-0560">Oxidoreductase</keyword>
<dbReference type="InterPro" id="IPR006076">
    <property type="entry name" value="FAD-dep_OxRdtase"/>
</dbReference>
<evidence type="ECO:0000313" key="6">
    <source>
        <dbReference type="EMBL" id="CBJ27273.1"/>
    </source>
</evidence>
<feature type="compositionally biased region" description="Basic and acidic residues" evidence="4">
    <location>
        <begin position="763"/>
        <end position="782"/>
    </location>
</feature>
<dbReference type="GO" id="GO:0016491">
    <property type="term" value="F:oxidoreductase activity"/>
    <property type="evidence" value="ECO:0007669"/>
    <property type="project" value="UniProtKB-KW"/>
</dbReference>
<protein>
    <submittedName>
        <fullName evidence="6">Glycine oxidase ThiO</fullName>
    </submittedName>
</protein>
<keyword evidence="7" id="KW-1185">Reference proteome</keyword>
<gene>
    <name evidence="6" type="primary">ThiO</name>
    <name evidence="6" type="ORF">Esi_0063_0117</name>
</gene>
<feature type="compositionally biased region" description="Low complexity" evidence="4">
    <location>
        <begin position="500"/>
        <end position="516"/>
    </location>
</feature>
<feature type="domain" description="FAD dependent oxidoreductase" evidence="5">
    <location>
        <begin position="16"/>
        <end position="379"/>
    </location>
</feature>
<dbReference type="eggNOG" id="KOG2844">
    <property type="taxonomic scope" value="Eukaryota"/>
</dbReference>
<proteinExistence type="predicted"/>
<evidence type="ECO:0000256" key="2">
    <source>
        <dbReference type="ARBA" id="ARBA00022977"/>
    </source>
</evidence>
<dbReference type="SUPFAM" id="SSF51905">
    <property type="entry name" value="FAD/NAD(P)-binding domain"/>
    <property type="match status" value="1"/>
</dbReference>
<dbReference type="NCBIfam" id="TIGR02352">
    <property type="entry name" value="thiamin_ThiO"/>
    <property type="match status" value="1"/>
</dbReference>
<evidence type="ECO:0000256" key="4">
    <source>
        <dbReference type="SAM" id="MobiDB-lite"/>
    </source>
</evidence>
<evidence type="ECO:0000256" key="1">
    <source>
        <dbReference type="ARBA" id="ARBA00004948"/>
    </source>
</evidence>
<dbReference type="Gene3D" id="3.30.9.10">
    <property type="entry name" value="D-Amino Acid Oxidase, subunit A, domain 2"/>
    <property type="match status" value="1"/>
</dbReference>
<dbReference type="EMBL" id="FN649742">
    <property type="protein sequence ID" value="CBJ27273.1"/>
    <property type="molecule type" value="Genomic_DNA"/>
</dbReference>
<evidence type="ECO:0000256" key="3">
    <source>
        <dbReference type="ARBA" id="ARBA00023002"/>
    </source>
</evidence>
<organism evidence="6 7">
    <name type="scientific">Ectocarpus siliculosus</name>
    <name type="common">Brown alga</name>
    <name type="synonym">Conferva siliculosa</name>
    <dbReference type="NCBI Taxonomy" id="2880"/>
    <lineage>
        <taxon>Eukaryota</taxon>
        <taxon>Sar</taxon>
        <taxon>Stramenopiles</taxon>
        <taxon>Ochrophyta</taxon>
        <taxon>PX clade</taxon>
        <taxon>Phaeophyceae</taxon>
        <taxon>Ectocarpales</taxon>
        <taxon>Ectocarpaceae</taxon>
        <taxon>Ectocarpus</taxon>
    </lineage>
</organism>
<dbReference type="GO" id="GO:0009229">
    <property type="term" value="P:thiamine diphosphate biosynthetic process"/>
    <property type="evidence" value="ECO:0007669"/>
    <property type="project" value="UniProtKB-UniPathway"/>
</dbReference>
<dbReference type="Pfam" id="PF01266">
    <property type="entry name" value="DAO"/>
    <property type="match status" value="1"/>
</dbReference>
<dbReference type="InterPro" id="IPR036188">
    <property type="entry name" value="FAD/NAD-bd_sf"/>
</dbReference>
<dbReference type="Proteomes" id="UP000002630">
    <property type="component" value="Linkage Group LG17"/>
</dbReference>
<dbReference type="PANTHER" id="PTHR13847:SF289">
    <property type="entry name" value="GLYCINE OXIDASE"/>
    <property type="match status" value="1"/>
</dbReference>
<reference evidence="6 7" key="1">
    <citation type="journal article" date="2010" name="Nature">
        <title>The Ectocarpus genome and the independent evolution of multicellularity in brown algae.</title>
        <authorList>
            <person name="Cock J.M."/>
            <person name="Sterck L."/>
            <person name="Rouze P."/>
            <person name="Scornet D."/>
            <person name="Allen A.E."/>
            <person name="Amoutzias G."/>
            <person name="Anthouard V."/>
            <person name="Artiguenave F."/>
            <person name="Aury J.M."/>
            <person name="Badger J.H."/>
            <person name="Beszteri B."/>
            <person name="Billiau K."/>
            <person name="Bonnet E."/>
            <person name="Bothwell J.H."/>
            <person name="Bowler C."/>
            <person name="Boyen C."/>
            <person name="Brownlee C."/>
            <person name="Carrano C.J."/>
            <person name="Charrier B."/>
            <person name="Cho G.Y."/>
            <person name="Coelho S.M."/>
            <person name="Collen J."/>
            <person name="Corre E."/>
            <person name="Da Silva C."/>
            <person name="Delage L."/>
            <person name="Delaroque N."/>
            <person name="Dittami S.M."/>
            <person name="Doulbeau S."/>
            <person name="Elias M."/>
            <person name="Farnham G."/>
            <person name="Gachon C.M."/>
            <person name="Gschloessl B."/>
            <person name="Heesch S."/>
            <person name="Jabbari K."/>
            <person name="Jubin C."/>
            <person name="Kawai H."/>
            <person name="Kimura K."/>
            <person name="Kloareg B."/>
            <person name="Kupper F.C."/>
            <person name="Lang D."/>
            <person name="Le Bail A."/>
            <person name="Leblanc C."/>
            <person name="Lerouge P."/>
            <person name="Lohr M."/>
            <person name="Lopez P.J."/>
            <person name="Martens C."/>
            <person name="Maumus F."/>
            <person name="Michel G."/>
            <person name="Miranda-Saavedra D."/>
            <person name="Morales J."/>
            <person name="Moreau H."/>
            <person name="Motomura T."/>
            <person name="Nagasato C."/>
            <person name="Napoli C.A."/>
            <person name="Nelson D.R."/>
            <person name="Nyvall-Collen P."/>
            <person name="Peters A.F."/>
            <person name="Pommier C."/>
            <person name="Potin P."/>
            <person name="Poulain J."/>
            <person name="Quesneville H."/>
            <person name="Read B."/>
            <person name="Rensing S.A."/>
            <person name="Ritter A."/>
            <person name="Rousvoal S."/>
            <person name="Samanta M."/>
            <person name="Samson G."/>
            <person name="Schroeder D.C."/>
            <person name="Segurens B."/>
            <person name="Strittmatter M."/>
            <person name="Tonon T."/>
            <person name="Tregear J.W."/>
            <person name="Valentin K."/>
            <person name="von Dassow P."/>
            <person name="Yamagishi T."/>
            <person name="Van de Peer Y."/>
            <person name="Wincker P."/>
        </authorList>
    </citation>
    <scope>NUCLEOTIDE SEQUENCE [LARGE SCALE GENOMIC DNA]</scope>
    <source>
        <strain evidence="7">Ec32 / CCAP1310/4</strain>
    </source>
</reference>
<dbReference type="PANTHER" id="PTHR13847">
    <property type="entry name" value="SARCOSINE DEHYDROGENASE-RELATED"/>
    <property type="match status" value="1"/>
</dbReference>
<dbReference type="OrthoDB" id="424974at2759"/>
<evidence type="ECO:0000259" key="5">
    <source>
        <dbReference type="Pfam" id="PF01266"/>
    </source>
</evidence>
<feature type="region of interest" description="Disordered" evidence="4">
    <location>
        <begin position="714"/>
        <end position="741"/>
    </location>
</feature>
<sequence>MAMLGPTMSDVRIHKDVVVIGGGLAGLSTALELAKRGKQVTVLSRNRAEAAAEAAGGMIAPQAERLESGPYLDLCLTSRAMYAEWVRSIEAIAGMGGEKAGEKTAAETRTHFWSTGGFMSPAFEGDAVHVWSPPPEGGQAHWIGRDQALEMEPSLSPDIVGAWWFPQDMSIDAQRMFRVLEQACSKGGVEILEGTAAASLVYDSEGTSVDAVVLDDGRQVHANAVVSATGAWMRELMPVPMVPHKGQMMALREPAGGLGAGAPRQGGGIGLTRVFFAEGCYIIPKRDGRIVVGSTVEVGEYGLHNTPAGIKQIIDAAVKVCPALADLAIERTWAGLRPVTPDCLPVLGASPRCPNLFVAGGYWRNGVLLAPKTGQLVADAVCGLLSPQDEDFLREFSMDRFTKPGTRAAAAARDYEPRAQPAAAVEPQRPAPTGTFSSSGSRAEGFISEASPSEVLEMERAALEGANDASMLSALEGMFGEGMVHVEKVEEENVSRDVPSTHASSTDSAPASSASSKVQEPVNDYHASEQFSEEKLKEARMANRLLQEDSSDARLESVFGGGPEEAGLPEGIANVNSWDDGAAEVASMIGAELVEMEVDIPDGMTIEEALAEQGPMMKVLLESPSGEEVEVPRGMNVAGMVEAGLIAPVGEADDDGEDFFGEGGAGARGWKVQEPPAGTFDPSAVKGAEERSTEVSELYAKVMANKAKAKAKGVGGGEASKTISPATTRNGHNGSNVKVKDGAKGANSWLGDILAMGHGSGGSKEKREVEDAHSSSGDKVEGTAHVGAGAEVTSESEGAAGEAEEMVGYDFILKDRGDEEGKVARSARALARDAPEGQEAWENYEKIANEAMASVGGMETVEYLPP</sequence>
<feature type="region of interest" description="Disordered" evidence="4">
    <location>
        <begin position="407"/>
        <end position="446"/>
    </location>
</feature>
<dbReference type="SUPFAM" id="SSF54373">
    <property type="entry name" value="FAD-linked reductases, C-terminal domain"/>
    <property type="match status" value="1"/>
</dbReference>
<dbReference type="GO" id="GO:0050660">
    <property type="term" value="F:flavin adenine dinucleotide binding"/>
    <property type="evidence" value="ECO:0007669"/>
    <property type="project" value="InterPro"/>
</dbReference>
<dbReference type="GO" id="GO:0009228">
    <property type="term" value="P:thiamine biosynthetic process"/>
    <property type="evidence" value="ECO:0007669"/>
    <property type="project" value="UniProtKB-KW"/>
</dbReference>
<dbReference type="GO" id="GO:0005737">
    <property type="term" value="C:cytoplasm"/>
    <property type="evidence" value="ECO:0007669"/>
    <property type="project" value="TreeGrafter"/>
</dbReference>
<keyword evidence="2" id="KW-0784">Thiamine biosynthesis</keyword>
<feature type="region of interest" description="Disordered" evidence="4">
    <location>
        <begin position="491"/>
        <end position="530"/>
    </location>
</feature>
<dbReference type="UniPathway" id="UPA00060"/>
<name>D7G5B9_ECTSI</name>
<dbReference type="InParanoid" id="D7G5B9"/>
<feature type="compositionally biased region" description="Polar residues" evidence="4">
    <location>
        <begin position="722"/>
        <end position="736"/>
    </location>
</feature>
<accession>D7G5B9</accession>
<feature type="region of interest" description="Disordered" evidence="4">
    <location>
        <begin position="667"/>
        <end position="689"/>
    </location>
</feature>
<feature type="region of interest" description="Disordered" evidence="4">
    <location>
        <begin position="755"/>
        <end position="803"/>
    </location>
</feature>
<evidence type="ECO:0000313" key="7">
    <source>
        <dbReference type="Proteomes" id="UP000002630"/>
    </source>
</evidence>
<comment type="pathway">
    <text evidence="1">Cofactor biosynthesis; thiamine diphosphate biosynthesis.</text>
</comment>
<dbReference type="Gene3D" id="3.50.50.60">
    <property type="entry name" value="FAD/NAD(P)-binding domain"/>
    <property type="match status" value="1"/>
</dbReference>
<dbReference type="STRING" id="2880.D7G5B9"/>
<dbReference type="AlphaFoldDB" id="D7G5B9"/>
<dbReference type="InterPro" id="IPR012727">
    <property type="entry name" value="Gly_oxidase_ThiO"/>
</dbReference>
<feature type="compositionally biased region" description="Low complexity" evidence="4">
    <location>
        <begin position="787"/>
        <end position="801"/>
    </location>
</feature>